<protein>
    <submittedName>
        <fullName evidence="2">Unannotated protein</fullName>
    </submittedName>
</protein>
<dbReference type="EMBL" id="CAFBMX010000001">
    <property type="protein sequence ID" value="CAB4913310.1"/>
    <property type="molecule type" value="Genomic_DNA"/>
</dbReference>
<name>A0A6J7HAG3_9ZZZZ</name>
<keyword evidence="1" id="KW-1133">Transmembrane helix</keyword>
<feature type="transmembrane region" description="Helical" evidence="1">
    <location>
        <begin position="33"/>
        <end position="51"/>
    </location>
</feature>
<reference evidence="2" key="1">
    <citation type="submission" date="2020-05" db="EMBL/GenBank/DDBJ databases">
        <authorList>
            <person name="Chiriac C."/>
            <person name="Salcher M."/>
            <person name="Ghai R."/>
            <person name="Kavagutti S V."/>
        </authorList>
    </citation>
    <scope>NUCLEOTIDE SEQUENCE</scope>
</reference>
<evidence type="ECO:0000313" key="2">
    <source>
        <dbReference type="EMBL" id="CAB4913310.1"/>
    </source>
</evidence>
<keyword evidence="1" id="KW-0812">Transmembrane</keyword>
<sequence length="59" mass="6166">MRTAVLTCGLVFVVGFLVLTIHAAIDRGFTVLSVISLGVVAVIAIALVGVIREGLRDDD</sequence>
<keyword evidence="1" id="KW-0472">Membrane</keyword>
<dbReference type="AlphaFoldDB" id="A0A6J7HAG3"/>
<evidence type="ECO:0000256" key="1">
    <source>
        <dbReference type="SAM" id="Phobius"/>
    </source>
</evidence>
<gene>
    <name evidence="2" type="ORF">UFOPK3674_00058</name>
</gene>
<accession>A0A6J7HAG3</accession>
<organism evidence="2">
    <name type="scientific">freshwater metagenome</name>
    <dbReference type="NCBI Taxonomy" id="449393"/>
    <lineage>
        <taxon>unclassified sequences</taxon>
        <taxon>metagenomes</taxon>
        <taxon>ecological metagenomes</taxon>
    </lineage>
</organism>
<proteinExistence type="predicted"/>